<accession>A0A853IH65</accession>
<reference evidence="1 2" key="1">
    <citation type="submission" date="2020-07" db="EMBL/GenBank/DDBJ databases">
        <title>Endozoicomonas sp. nov., isolated from sediment.</title>
        <authorList>
            <person name="Gu T."/>
        </authorList>
    </citation>
    <scope>NUCLEOTIDE SEQUENCE [LARGE SCALE GENOMIC DNA]</scope>
    <source>
        <strain evidence="1 2">SM1973</strain>
    </source>
</reference>
<dbReference type="RefSeq" id="WP_180571364.1">
    <property type="nucleotide sequence ID" value="NZ_JACCKB010000077.1"/>
</dbReference>
<protein>
    <submittedName>
        <fullName evidence="1">Uncharacterized protein</fullName>
    </submittedName>
</protein>
<evidence type="ECO:0000313" key="2">
    <source>
        <dbReference type="Proteomes" id="UP000569732"/>
    </source>
</evidence>
<sequence>MNYSDIIQALENATAFDLYRLSRAIDNMINDPIRLLEAKACLRVGDTIEYFEPTENRLIPAKLIKIRQTKAEVTNIKDGKDWIIPLYMINVQKTDIEIQQTKRGTLTKNELQVGDTVGFVNKQGKELHGEIIRLNPKSVTIHSIPKFLMLD</sequence>
<dbReference type="EMBL" id="JACCKB010000077">
    <property type="protein sequence ID" value="NYZ69371.1"/>
    <property type="molecule type" value="Genomic_DNA"/>
</dbReference>
<dbReference type="AlphaFoldDB" id="A0A853IH65"/>
<gene>
    <name evidence="1" type="ORF">H0A36_25460</name>
</gene>
<dbReference type="Proteomes" id="UP000569732">
    <property type="component" value="Unassembled WGS sequence"/>
</dbReference>
<keyword evidence="2" id="KW-1185">Reference proteome</keyword>
<proteinExistence type="predicted"/>
<comment type="caution">
    <text evidence="1">The sequence shown here is derived from an EMBL/GenBank/DDBJ whole genome shotgun (WGS) entry which is preliminary data.</text>
</comment>
<evidence type="ECO:0000313" key="1">
    <source>
        <dbReference type="EMBL" id="NYZ69371.1"/>
    </source>
</evidence>
<name>A0A853IH65_9GAMM</name>
<organism evidence="1 2">
    <name type="scientific">Spartinivicinus marinus</name>
    <dbReference type="NCBI Taxonomy" id="2994442"/>
    <lineage>
        <taxon>Bacteria</taxon>
        <taxon>Pseudomonadati</taxon>
        <taxon>Pseudomonadota</taxon>
        <taxon>Gammaproteobacteria</taxon>
        <taxon>Oceanospirillales</taxon>
        <taxon>Zooshikellaceae</taxon>
        <taxon>Spartinivicinus</taxon>
    </lineage>
</organism>